<evidence type="ECO:0000256" key="4">
    <source>
        <dbReference type="ARBA" id="ARBA00022833"/>
    </source>
</evidence>
<comment type="similarity">
    <text evidence="2">Belongs to the zinc-containing alcohol dehydrogenase family.</text>
</comment>
<dbReference type="InterPro" id="IPR013149">
    <property type="entry name" value="ADH-like_C"/>
</dbReference>
<gene>
    <name evidence="8" type="ORF">E4U02_01610</name>
</gene>
<dbReference type="Proteomes" id="UP000298358">
    <property type="component" value="Unassembled WGS sequence"/>
</dbReference>
<dbReference type="InterPro" id="IPR013154">
    <property type="entry name" value="ADH-like_N"/>
</dbReference>
<feature type="domain" description="Alcohol dehydrogenase-like C-terminal" evidence="6">
    <location>
        <begin position="176"/>
        <end position="295"/>
    </location>
</feature>
<proteinExistence type="inferred from homology"/>
<dbReference type="Pfam" id="PF00107">
    <property type="entry name" value="ADH_zinc_N"/>
    <property type="match status" value="1"/>
</dbReference>
<evidence type="ECO:0000313" key="8">
    <source>
        <dbReference type="EMBL" id="TFU34373.1"/>
    </source>
</evidence>
<dbReference type="Gene3D" id="3.90.180.10">
    <property type="entry name" value="Medium-chain alcohol dehydrogenases, catalytic domain"/>
    <property type="match status" value="1"/>
</dbReference>
<dbReference type="InterPro" id="IPR011032">
    <property type="entry name" value="GroES-like_sf"/>
</dbReference>
<evidence type="ECO:0000313" key="9">
    <source>
        <dbReference type="Proteomes" id="UP000298358"/>
    </source>
</evidence>
<dbReference type="Pfam" id="PF08240">
    <property type="entry name" value="ADH_N"/>
    <property type="match status" value="1"/>
</dbReference>
<evidence type="ECO:0000256" key="1">
    <source>
        <dbReference type="ARBA" id="ARBA00001947"/>
    </source>
</evidence>
<comment type="caution">
    <text evidence="8">The sequence shown here is derived from an EMBL/GenBank/DDBJ whole genome shotgun (WGS) entry which is preliminary data.</text>
</comment>
<evidence type="ECO:0000256" key="5">
    <source>
        <dbReference type="ARBA" id="ARBA00023002"/>
    </source>
</evidence>
<organism evidence="8 9">
    <name type="scientific">Microbacterium paludicola</name>
    <dbReference type="NCBI Taxonomy" id="300019"/>
    <lineage>
        <taxon>Bacteria</taxon>
        <taxon>Bacillati</taxon>
        <taxon>Actinomycetota</taxon>
        <taxon>Actinomycetes</taxon>
        <taxon>Micrococcales</taxon>
        <taxon>Microbacteriaceae</taxon>
        <taxon>Microbacterium</taxon>
    </lineage>
</organism>
<dbReference type="OrthoDB" id="9797931at2"/>
<keyword evidence="5" id="KW-0560">Oxidoreductase</keyword>
<dbReference type="AlphaFoldDB" id="A0A4Y9FYC8"/>
<dbReference type="RefSeq" id="WP_135112497.1">
    <property type="nucleotide sequence ID" value="NZ_JADGLL010000002.1"/>
</dbReference>
<dbReference type="EMBL" id="SPQB01000002">
    <property type="protein sequence ID" value="TFU34373.1"/>
    <property type="molecule type" value="Genomic_DNA"/>
</dbReference>
<dbReference type="InterPro" id="IPR036291">
    <property type="entry name" value="NAD(P)-bd_dom_sf"/>
</dbReference>
<accession>A0A4Y9FYC8</accession>
<dbReference type="GO" id="GO:0046872">
    <property type="term" value="F:metal ion binding"/>
    <property type="evidence" value="ECO:0007669"/>
    <property type="project" value="UniProtKB-KW"/>
</dbReference>
<dbReference type="SUPFAM" id="SSF50129">
    <property type="entry name" value="GroES-like"/>
    <property type="match status" value="1"/>
</dbReference>
<sequence>MRAVYIDAKESMAVREAPMPEPREGEVRLRVDVVGVCGSDLHYFFEGANGEYVVREPLTPGHELAGRVDLDPSGALEAGTPVTVHPARFGAPERGIEDEPHLWPGGSYLGSASTWPHTQGAMSEYLVVRADMVRPLPASLPVRRAVLAEPLAVALHAANRAGDLSGARVLVSGAGPIGLLALVAAQARGASHVTVSDVLPEPLERATALGADAVVRIGEDELPPSAFDVVLECSGVAVAIGAAGAAVRRRGVVVQVGMVPDAPRPVNLAPFISKEVDLRGTFRFREEIDEAVVLLDRRPEIEQVVTHVLPVDRAEEAFALARDSRRSGKVVVAMTGDAA</sequence>
<evidence type="ECO:0000256" key="3">
    <source>
        <dbReference type="ARBA" id="ARBA00022723"/>
    </source>
</evidence>
<evidence type="ECO:0000259" key="7">
    <source>
        <dbReference type="Pfam" id="PF08240"/>
    </source>
</evidence>
<dbReference type="Gene3D" id="3.40.50.720">
    <property type="entry name" value="NAD(P)-binding Rossmann-like Domain"/>
    <property type="match status" value="1"/>
</dbReference>
<evidence type="ECO:0000256" key="2">
    <source>
        <dbReference type="ARBA" id="ARBA00008072"/>
    </source>
</evidence>
<keyword evidence="3" id="KW-0479">Metal-binding</keyword>
<name>A0A4Y9FYC8_9MICO</name>
<evidence type="ECO:0000259" key="6">
    <source>
        <dbReference type="Pfam" id="PF00107"/>
    </source>
</evidence>
<dbReference type="PANTHER" id="PTHR43161:SF9">
    <property type="entry name" value="SORBITOL DEHYDROGENASE"/>
    <property type="match status" value="1"/>
</dbReference>
<feature type="domain" description="Alcohol dehydrogenase-like N-terminal" evidence="7">
    <location>
        <begin position="24"/>
        <end position="137"/>
    </location>
</feature>
<dbReference type="SUPFAM" id="SSF51735">
    <property type="entry name" value="NAD(P)-binding Rossmann-fold domains"/>
    <property type="match status" value="1"/>
</dbReference>
<dbReference type="GO" id="GO:0016491">
    <property type="term" value="F:oxidoreductase activity"/>
    <property type="evidence" value="ECO:0007669"/>
    <property type="project" value="UniProtKB-KW"/>
</dbReference>
<dbReference type="PANTHER" id="PTHR43161">
    <property type="entry name" value="SORBITOL DEHYDROGENASE"/>
    <property type="match status" value="1"/>
</dbReference>
<protein>
    <submittedName>
        <fullName evidence="8">L-idonate 5-dehydrogenase</fullName>
    </submittedName>
</protein>
<comment type="cofactor">
    <cofactor evidence="1">
        <name>Zn(2+)</name>
        <dbReference type="ChEBI" id="CHEBI:29105"/>
    </cofactor>
</comment>
<keyword evidence="4" id="KW-0862">Zinc</keyword>
<reference evidence="8 9" key="1">
    <citation type="submission" date="2019-03" db="EMBL/GenBank/DDBJ databases">
        <title>Diversity of the mouse oral microbiome.</title>
        <authorList>
            <person name="Joseph S."/>
            <person name="Aduse-Opoku J."/>
            <person name="Curtis M."/>
            <person name="Wade W."/>
            <person name="Hashim A."/>
        </authorList>
    </citation>
    <scope>NUCLEOTIDE SEQUENCE [LARGE SCALE GENOMIC DNA]</scope>
    <source>
        <strain evidence="8 9">P1012</strain>
    </source>
</reference>
<keyword evidence="9" id="KW-1185">Reference proteome</keyword>